<accession>A0ABU5CTM0</accession>
<evidence type="ECO:0000313" key="2">
    <source>
        <dbReference type="Proteomes" id="UP001275315"/>
    </source>
</evidence>
<reference evidence="1 2" key="1">
    <citation type="submission" date="2023-10" db="EMBL/GenBank/DDBJ databases">
        <title>Virgibacillus soli CC-YMP-6 genome.</title>
        <authorList>
            <person name="Miliotis G."/>
            <person name="Sengupta P."/>
            <person name="Hameed A."/>
            <person name="Chuvochina M."/>
            <person name="Mcdonagh F."/>
            <person name="Simpson A.C."/>
            <person name="Singh N.K."/>
            <person name="Rekha P.D."/>
            <person name="Raman K."/>
            <person name="Hugenholtz P."/>
            <person name="Venkateswaran K."/>
        </authorList>
    </citation>
    <scope>NUCLEOTIDE SEQUENCE [LARGE SCALE GENOMIC DNA]</scope>
    <source>
        <strain evidence="1 2">CC-YMP-6</strain>
    </source>
</reference>
<organism evidence="1 2">
    <name type="scientific">Paracerasibacillus soli</name>
    <dbReference type="NCBI Taxonomy" id="480284"/>
    <lineage>
        <taxon>Bacteria</taxon>
        <taxon>Bacillati</taxon>
        <taxon>Bacillota</taxon>
        <taxon>Bacilli</taxon>
        <taxon>Bacillales</taxon>
        <taxon>Bacillaceae</taxon>
        <taxon>Paracerasibacillus</taxon>
    </lineage>
</organism>
<dbReference type="RefSeq" id="WP_320380509.1">
    <property type="nucleotide sequence ID" value="NZ_JAWDIQ010000002.1"/>
</dbReference>
<gene>
    <name evidence="1" type="ORF">RWD45_15495</name>
</gene>
<proteinExistence type="predicted"/>
<sequence>MARVFNPKRSIFVPATGGHRKNAEYRIAWGAERWNSLVNVTKVQMVYNGTVGNVKPFISG</sequence>
<protein>
    <submittedName>
        <fullName evidence="1">Uncharacterized protein</fullName>
    </submittedName>
</protein>
<keyword evidence="2" id="KW-1185">Reference proteome</keyword>
<evidence type="ECO:0000313" key="1">
    <source>
        <dbReference type="EMBL" id="MDY0409714.1"/>
    </source>
</evidence>
<comment type="caution">
    <text evidence="1">The sequence shown here is derived from an EMBL/GenBank/DDBJ whole genome shotgun (WGS) entry which is preliminary data.</text>
</comment>
<name>A0ABU5CTM0_9BACI</name>
<dbReference type="EMBL" id="JAWDIQ010000002">
    <property type="protein sequence ID" value="MDY0409714.1"/>
    <property type="molecule type" value="Genomic_DNA"/>
</dbReference>
<dbReference type="Proteomes" id="UP001275315">
    <property type="component" value="Unassembled WGS sequence"/>
</dbReference>